<evidence type="ECO:0000256" key="1">
    <source>
        <dbReference type="ARBA" id="ARBA00008138"/>
    </source>
</evidence>
<dbReference type="InterPro" id="IPR011610">
    <property type="entry name" value="SAM_mthyl_Trfase_ML2640-like"/>
</dbReference>
<keyword evidence="3" id="KW-0808">Transferase</keyword>
<name>A0A381RHL2_9ZZZZ</name>
<gene>
    <name evidence="4" type="ORF">METZ01_LOCUS41507</name>
</gene>
<accession>A0A381RHL2</accession>
<dbReference type="PANTHER" id="PTHR43619:SF2">
    <property type="entry name" value="S-ADENOSYL-L-METHIONINE-DEPENDENT METHYLTRANSFERASES SUPERFAMILY PROTEIN"/>
    <property type="match status" value="1"/>
</dbReference>
<dbReference type="NCBIfam" id="TIGR00027">
    <property type="entry name" value="mthyl_TIGR00027"/>
    <property type="match status" value="1"/>
</dbReference>
<dbReference type="Gene3D" id="3.40.50.150">
    <property type="entry name" value="Vaccinia Virus protein VP39"/>
    <property type="match status" value="1"/>
</dbReference>
<dbReference type="InterPro" id="IPR029063">
    <property type="entry name" value="SAM-dependent_MTases_sf"/>
</dbReference>
<dbReference type="PANTHER" id="PTHR43619">
    <property type="entry name" value="S-ADENOSYL-L-METHIONINE-DEPENDENT METHYLTRANSFERASE YKTD-RELATED"/>
    <property type="match status" value="1"/>
</dbReference>
<evidence type="ECO:0000256" key="3">
    <source>
        <dbReference type="ARBA" id="ARBA00022679"/>
    </source>
</evidence>
<protein>
    <recommendedName>
        <fullName evidence="5">S-adenosyl-L-methionine-dependent methyltransferase</fullName>
    </recommendedName>
</protein>
<keyword evidence="2" id="KW-0489">Methyltransferase</keyword>
<dbReference type="Pfam" id="PF04072">
    <property type="entry name" value="LCM"/>
    <property type="match status" value="1"/>
</dbReference>
<evidence type="ECO:0008006" key="5">
    <source>
        <dbReference type="Google" id="ProtNLM"/>
    </source>
</evidence>
<dbReference type="GO" id="GO:0008168">
    <property type="term" value="F:methyltransferase activity"/>
    <property type="evidence" value="ECO:0007669"/>
    <property type="project" value="UniProtKB-KW"/>
</dbReference>
<proteinExistence type="inferred from homology"/>
<dbReference type="AlphaFoldDB" id="A0A381RHL2"/>
<comment type="similarity">
    <text evidence="1">Belongs to the UPF0677 family.</text>
</comment>
<dbReference type="InterPro" id="IPR007213">
    <property type="entry name" value="Ppm1/Ppm2/Tcmp"/>
</dbReference>
<evidence type="ECO:0000256" key="2">
    <source>
        <dbReference type="ARBA" id="ARBA00022603"/>
    </source>
</evidence>
<reference evidence="4" key="1">
    <citation type="submission" date="2018-05" db="EMBL/GenBank/DDBJ databases">
        <authorList>
            <person name="Lanie J.A."/>
            <person name="Ng W.-L."/>
            <person name="Kazmierczak K.M."/>
            <person name="Andrzejewski T.M."/>
            <person name="Davidsen T.M."/>
            <person name="Wayne K.J."/>
            <person name="Tettelin H."/>
            <person name="Glass J.I."/>
            <person name="Rusch D."/>
            <person name="Podicherti R."/>
            <person name="Tsui H.-C.T."/>
            <person name="Winkler M.E."/>
        </authorList>
    </citation>
    <scope>NUCLEOTIDE SEQUENCE</scope>
</reference>
<organism evidence="4">
    <name type="scientific">marine metagenome</name>
    <dbReference type="NCBI Taxonomy" id="408172"/>
    <lineage>
        <taxon>unclassified sequences</taxon>
        <taxon>metagenomes</taxon>
        <taxon>ecological metagenomes</taxon>
    </lineage>
</organism>
<evidence type="ECO:0000313" key="4">
    <source>
        <dbReference type="EMBL" id="SUZ88653.1"/>
    </source>
</evidence>
<dbReference type="SUPFAM" id="SSF53335">
    <property type="entry name" value="S-adenosyl-L-methionine-dependent methyltransferases"/>
    <property type="match status" value="1"/>
</dbReference>
<sequence length="302" mass="34225">MSNSIFRKDGSAQGVAKQRLIESLAKPDKRIIYDPFADKFVLGAGIIKLMGHKLSVWLTKKFAPGFHEHLISRTRFIDDLIEKSTSDKVEQYVILGAGYDSRAHRLKLPSGLKIFEVDQPEVQERKRSKLPDEIPNAENVTYVSIDFNHQSLKEQLLNAGFDESKSTVFTLEGVSQYITREALNSTLNELAVLTQNSNTILFMSYVNSLLREDPKACFGKGYPNTEKRVKLITYGAAKVGEPWISFYSAEEIEDLLSQNRFSLTENKTLADLNSKYFTPIGRTIPENHIFKIEHFVVAKSKV</sequence>
<dbReference type="GO" id="GO:0032259">
    <property type="term" value="P:methylation"/>
    <property type="evidence" value="ECO:0007669"/>
    <property type="project" value="UniProtKB-KW"/>
</dbReference>
<dbReference type="EMBL" id="UINC01001782">
    <property type="protein sequence ID" value="SUZ88653.1"/>
    <property type="molecule type" value="Genomic_DNA"/>
</dbReference>